<evidence type="ECO:0000313" key="2">
    <source>
        <dbReference type="Proteomes" id="UP000836387"/>
    </source>
</evidence>
<reference evidence="1" key="1">
    <citation type="submission" date="2020-04" db="EMBL/GenBank/DDBJ databases">
        <authorList>
            <person name="Broberg M."/>
        </authorList>
    </citation>
    <scope>NUCLEOTIDE SEQUENCE</scope>
</reference>
<evidence type="ECO:0000313" key="1">
    <source>
        <dbReference type="EMBL" id="CAG9953491.1"/>
    </source>
</evidence>
<reference evidence="1" key="2">
    <citation type="submission" date="2021-10" db="EMBL/GenBank/DDBJ databases">
        <authorList>
            <person name="Piombo E."/>
        </authorList>
    </citation>
    <scope>NUCLEOTIDE SEQUENCE</scope>
</reference>
<gene>
    <name evidence="1" type="ORF">CRV2_00019650</name>
</gene>
<accession>A0ACA9UJ91</accession>
<comment type="caution">
    <text evidence="1">The sequence shown here is derived from an EMBL/GenBank/DDBJ whole genome shotgun (WGS) entry which is preliminary data.</text>
</comment>
<proteinExistence type="predicted"/>
<keyword evidence="2" id="KW-1185">Reference proteome</keyword>
<protein>
    <submittedName>
        <fullName evidence="1">Uncharacterized protein</fullName>
    </submittedName>
</protein>
<organism evidence="1 2">
    <name type="scientific">Clonostachys rosea f. rosea IK726</name>
    <dbReference type="NCBI Taxonomy" id="1349383"/>
    <lineage>
        <taxon>Eukaryota</taxon>
        <taxon>Fungi</taxon>
        <taxon>Dikarya</taxon>
        <taxon>Ascomycota</taxon>
        <taxon>Pezizomycotina</taxon>
        <taxon>Sordariomycetes</taxon>
        <taxon>Hypocreomycetidae</taxon>
        <taxon>Hypocreales</taxon>
        <taxon>Bionectriaceae</taxon>
        <taxon>Clonostachys</taxon>
    </lineage>
</organism>
<name>A0ACA9UJ91_BIOOC</name>
<dbReference type="EMBL" id="CADEHS020000529">
    <property type="protein sequence ID" value="CAG9953491.1"/>
    <property type="molecule type" value="Genomic_DNA"/>
</dbReference>
<dbReference type="Proteomes" id="UP000836387">
    <property type="component" value="Unassembled WGS sequence"/>
</dbReference>
<sequence>MRQFGVEISGNRRRGCQFSREAKGAILGQLFAGRSARAVAAEFNTTHSTVLSLKKRFEATNSIEYKPRPGRPSKLTKAEKRYIVRMVYKDREITWGALTNEVNKPVSVDTIRRVVRSHFKRKWKAMKRPKLTAEAARVRLHWAQAWLEDIEELVEMINSDEATMQNKSNNPTVYLFRHPHEKYNKELINKQDHNQPSISQMYWGGIWKTGRTPLVLMTRDENAPRRGYSSWSYQKALEEGLLPSYDGRGVWQEVPQEQIRRLIESLPKRLRAVIRARGWYTKY</sequence>